<dbReference type="EC" id="6.3.3.2" evidence="5 7"/>
<keyword evidence="7" id="KW-0479">Metal-binding</keyword>
<keyword evidence="7" id="KW-0460">Magnesium</keyword>
<dbReference type="KEGG" id="fcy:FRACYDRAFT_186985"/>
<comment type="cofactor">
    <cofactor evidence="7">
        <name>Mg(2+)</name>
        <dbReference type="ChEBI" id="CHEBI:18420"/>
    </cofactor>
</comment>
<protein>
    <recommendedName>
        <fullName evidence="5 7">5-formyltetrahydrofolate cyclo-ligase</fullName>
        <ecNumber evidence="5 7">6.3.3.2</ecNumber>
    </recommendedName>
</protein>
<comment type="similarity">
    <text evidence="1 7">Belongs to the 5-formyltetrahydrofolate cyclo-ligase family.</text>
</comment>
<keyword evidence="3 6" id="KW-0067">ATP-binding</keyword>
<keyword evidence="8" id="KW-0808">Transferase</keyword>
<feature type="binding site" evidence="6">
    <location>
        <position position="54"/>
    </location>
    <ligand>
        <name>substrate</name>
    </ligand>
</feature>
<keyword evidence="2 6" id="KW-0547">Nucleotide-binding</keyword>
<dbReference type="NCBIfam" id="TIGR02727">
    <property type="entry name" value="MTHFS_bact"/>
    <property type="match status" value="1"/>
</dbReference>
<organism evidence="8 9">
    <name type="scientific">Fragilariopsis cylindrus CCMP1102</name>
    <dbReference type="NCBI Taxonomy" id="635003"/>
    <lineage>
        <taxon>Eukaryota</taxon>
        <taxon>Sar</taxon>
        <taxon>Stramenopiles</taxon>
        <taxon>Ochrophyta</taxon>
        <taxon>Bacillariophyta</taxon>
        <taxon>Bacillariophyceae</taxon>
        <taxon>Bacillariophycidae</taxon>
        <taxon>Bacillariales</taxon>
        <taxon>Bacillariaceae</taxon>
        <taxon>Fragilariopsis</taxon>
    </lineage>
</organism>
<evidence type="ECO:0000313" key="8">
    <source>
        <dbReference type="EMBL" id="OEU15568.1"/>
    </source>
</evidence>
<dbReference type="Pfam" id="PF01812">
    <property type="entry name" value="5-FTHF_cyc-lig"/>
    <property type="match status" value="1"/>
</dbReference>
<dbReference type="InterPro" id="IPR002698">
    <property type="entry name" value="FTHF_cligase"/>
</dbReference>
<reference evidence="8 9" key="1">
    <citation type="submission" date="2016-09" db="EMBL/GenBank/DDBJ databases">
        <title>Extensive genetic diversity and differential bi-allelic expression allows diatom success in the polar Southern Ocean.</title>
        <authorList>
            <consortium name="DOE Joint Genome Institute"/>
            <person name="Mock T."/>
            <person name="Otillar R.P."/>
            <person name="Strauss J."/>
            <person name="Dupont C."/>
            <person name="Frickenhaus S."/>
            <person name="Maumus F."/>
            <person name="Mcmullan M."/>
            <person name="Sanges R."/>
            <person name="Schmutz J."/>
            <person name="Toseland A."/>
            <person name="Valas R."/>
            <person name="Veluchamy A."/>
            <person name="Ward B.J."/>
            <person name="Allen A."/>
            <person name="Barry K."/>
            <person name="Falciatore A."/>
            <person name="Ferrante M."/>
            <person name="Fortunato A.E."/>
            <person name="Gloeckner G."/>
            <person name="Gruber A."/>
            <person name="Hipkin R."/>
            <person name="Janech M."/>
            <person name="Kroth P."/>
            <person name="Leese F."/>
            <person name="Lindquist E."/>
            <person name="Lyon B.R."/>
            <person name="Martin J."/>
            <person name="Mayer C."/>
            <person name="Parker M."/>
            <person name="Quesneville H."/>
            <person name="Raymond J."/>
            <person name="Uhlig C."/>
            <person name="Valentin K.U."/>
            <person name="Worden A.Z."/>
            <person name="Armbrust E.V."/>
            <person name="Bowler C."/>
            <person name="Green B."/>
            <person name="Moulton V."/>
            <person name="Van Oosterhout C."/>
            <person name="Grigoriev I."/>
        </authorList>
    </citation>
    <scope>NUCLEOTIDE SEQUENCE [LARGE SCALE GENOMIC DNA]</scope>
    <source>
        <strain evidence="8 9">CCMP1102</strain>
    </source>
</reference>
<feature type="binding site" evidence="6">
    <location>
        <begin position="8"/>
        <end position="12"/>
    </location>
    <ligand>
        <name>ATP</name>
        <dbReference type="ChEBI" id="CHEBI:30616"/>
    </ligand>
</feature>
<evidence type="ECO:0000256" key="2">
    <source>
        <dbReference type="ARBA" id="ARBA00022741"/>
    </source>
</evidence>
<sequence>MEDIRKQKQELRKQLRSAMKNLTVEDIEIQSKSVWEKVFKLPIYQNAKSVGLFLSMPMGEINTDLILQHCVQNGKDIYVPEVGKNFELCDMELRKVILDESNSDNGMFHKSWPKNKWNIPEPPDSMPTDTAKPGDIDLMIVPGLGFDRSCNRLGQGKGYYDRFIAKMTKDGQDLPLVAVALKPQLLVDGSQKIPVAEYDRKMDMLILPDESIE</sequence>
<dbReference type="InterPro" id="IPR037171">
    <property type="entry name" value="NagB/RpiA_transferase-like"/>
</dbReference>
<proteinExistence type="inferred from homology"/>
<evidence type="ECO:0000256" key="7">
    <source>
        <dbReference type="RuleBase" id="RU361279"/>
    </source>
</evidence>
<evidence type="ECO:0000313" key="9">
    <source>
        <dbReference type="Proteomes" id="UP000095751"/>
    </source>
</evidence>
<evidence type="ECO:0000256" key="4">
    <source>
        <dbReference type="ARBA" id="ARBA00036539"/>
    </source>
</evidence>
<dbReference type="EMBL" id="KV784359">
    <property type="protein sequence ID" value="OEU15568.1"/>
    <property type="molecule type" value="Genomic_DNA"/>
</dbReference>
<dbReference type="GO" id="GO:0035999">
    <property type="term" value="P:tetrahydrofolate interconversion"/>
    <property type="evidence" value="ECO:0007669"/>
    <property type="project" value="TreeGrafter"/>
</dbReference>
<feature type="binding site" evidence="6">
    <location>
        <begin position="152"/>
        <end position="160"/>
    </location>
    <ligand>
        <name>ATP</name>
        <dbReference type="ChEBI" id="CHEBI:30616"/>
    </ligand>
</feature>
<dbReference type="GO" id="GO:0005739">
    <property type="term" value="C:mitochondrion"/>
    <property type="evidence" value="ECO:0007669"/>
    <property type="project" value="TreeGrafter"/>
</dbReference>
<keyword evidence="9" id="KW-1185">Reference proteome</keyword>
<evidence type="ECO:0000256" key="1">
    <source>
        <dbReference type="ARBA" id="ARBA00010638"/>
    </source>
</evidence>
<dbReference type="PIRSF" id="PIRSF006806">
    <property type="entry name" value="FTHF_cligase"/>
    <property type="match status" value="1"/>
</dbReference>
<dbReference type="PANTHER" id="PTHR23407:SF1">
    <property type="entry name" value="5-FORMYLTETRAHYDROFOLATE CYCLO-LIGASE"/>
    <property type="match status" value="1"/>
</dbReference>
<name>A0A1E7FBL9_9STRA</name>
<evidence type="ECO:0000256" key="5">
    <source>
        <dbReference type="ARBA" id="ARBA00038966"/>
    </source>
</evidence>
<dbReference type="AlphaFoldDB" id="A0A1E7FBL9"/>
<feature type="binding site" evidence="6">
    <location>
        <position position="60"/>
    </location>
    <ligand>
        <name>substrate</name>
    </ligand>
</feature>
<dbReference type="GO" id="GO:0030272">
    <property type="term" value="F:5-formyltetrahydrofolate cyclo-ligase activity"/>
    <property type="evidence" value="ECO:0007669"/>
    <property type="project" value="UniProtKB-EC"/>
</dbReference>
<dbReference type="GO" id="GO:0046872">
    <property type="term" value="F:metal ion binding"/>
    <property type="evidence" value="ECO:0007669"/>
    <property type="project" value="UniProtKB-KW"/>
</dbReference>
<dbReference type="PANTHER" id="PTHR23407">
    <property type="entry name" value="ATPASE INHIBITOR/5-FORMYLTETRAHYDROFOLATE CYCLO-LIGASE"/>
    <property type="match status" value="1"/>
</dbReference>
<dbReference type="GO" id="GO:0005524">
    <property type="term" value="F:ATP binding"/>
    <property type="evidence" value="ECO:0007669"/>
    <property type="project" value="UniProtKB-KW"/>
</dbReference>
<gene>
    <name evidence="8" type="ORF">FRACYDRAFT_186985</name>
</gene>
<dbReference type="GO" id="GO:0016740">
    <property type="term" value="F:transferase activity"/>
    <property type="evidence" value="ECO:0007669"/>
    <property type="project" value="UniProtKB-KW"/>
</dbReference>
<dbReference type="InterPro" id="IPR024185">
    <property type="entry name" value="FTHF_cligase-like_sf"/>
</dbReference>
<evidence type="ECO:0000256" key="6">
    <source>
        <dbReference type="PIRSR" id="PIRSR006806-1"/>
    </source>
</evidence>
<comment type="catalytic activity">
    <reaction evidence="4 7">
        <text>(6S)-5-formyl-5,6,7,8-tetrahydrofolate + ATP = (6R)-5,10-methenyltetrahydrofolate + ADP + phosphate</text>
        <dbReference type="Rhea" id="RHEA:10488"/>
        <dbReference type="ChEBI" id="CHEBI:30616"/>
        <dbReference type="ChEBI" id="CHEBI:43474"/>
        <dbReference type="ChEBI" id="CHEBI:57455"/>
        <dbReference type="ChEBI" id="CHEBI:57457"/>
        <dbReference type="ChEBI" id="CHEBI:456216"/>
        <dbReference type="EC" id="6.3.3.2"/>
    </reaction>
</comment>
<dbReference type="GO" id="GO:0009396">
    <property type="term" value="P:folic acid-containing compound biosynthetic process"/>
    <property type="evidence" value="ECO:0007669"/>
    <property type="project" value="TreeGrafter"/>
</dbReference>
<accession>A0A1E7FBL9</accession>
<evidence type="ECO:0000256" key="3">
    <source>
        <dbReference type="ARBA" id="ARBA00022840"/>
    </source>
</evidence>
<dbReference type="OrthoDB" id="2015992at2759"/>
<dbReference type="Proteomes" id="UP000095751">
    <property type="component" value="Unassembled WGS sequence"/>
</dbReference>
<dbReference type="Gene3D" id="3.40.50.10420">
    <property type="entry name" value="NagB/RpiA/CoA transferase-like"/>
    <property type="match status" value="1"/>
</dbReference>
<dbReference type="InParanoid" id="A0A1E7FBL9"/>
<dbReference type="SUPFAM" id="SSF100950">
    <property type="entry name" value="NagB/RpiA/CoA transferase-like"/>
    <property type="match status" value="1"/>
</dbReference>